<gene>
    <name evidence="1" type="ORF">C1752_02832</name>
</gene>
<protein>
    <recommendedName>
        <fullName evidence="3">DUF29 domain-containing protein</fullName>
    </recommendedName>
</protein>
<proteinExistence type="predicted"/>
<dbReference type="Gene3D" id="1.20.1220.20">
    <property type="entry name" value="Uncharcterised protein PF01724"/>
    <property type="match status" value="1"/>
</dbReference>
<reference evidence="1 2" key="1">
    <citation type="journal article" date="2018" name="Sci. Rep.">
        <title>A novel species of the marine cyanobacterium Acaryochloris with a unique pigment content and lifestyle.</title>
        <authorList>
            <person name="Partensky F."/>
            <person name="Six C."/>
            <person name="Ratin M."/>
            <person name="Garczarek L."/>
            <person name="Vaulot D."/>
            <person name="Probert I."/>
            <person name="Calteau A."/>
            <person name="Gourvil P."/>
            <person name="Marie D."/>
            <person name="Grebert T."/>
            <person name="Bouchier C."/>
            <person name="Le Panse S."/>
            <person name="Gachenot M."/>
            <person name="Rodriguez F."/>
            <person name="Garrido J.L."/>
        </authorList>
    </citation>
    <scope>NUCLEOTIDE SEQUENCE [LARGE SCALE GENOMIC DNA]</scope>
    <source>
        <strain evidence="1 2">RCC1774</strain>
    </source>
</reference>
<dbReference type="Pfam" id="PF01724">
    <property type="entry name" value="DUF29"/>
    <property type="match status" value="1"/>
</dbReference>
<evidence type="ECO:0008006" key="3">
    <source>
        <dbReference type="Google" id="ProtNLM"/>
    </source>
</evidence>
<dbReference type="AlphaFoldDB" id="A0A2W1JWJ3"/>
<organism evidence="1 2">
    <name type="scientific">Acaryochloris thomasi RCC1774</name>
    <dbReference type="NCBI Taxonomy" id="1764569"/>
    <lineage>
        <taxon>Bacteria</taxon>
        <taxon>Bacillati</taxon>
        <taxon>Cyanobacteriota</taxon>
        <taxon>Cyanophyceae</taxon>
        <taxon>Acaryochloridales</taxon>
        <taxon>Acaryochloridaceae</taxon>
        <taxon>Acaryochloris</taxon>
        <taxon>Acaryochloris thomasi</taxon>
    </lineage>
</organism>
<dbReference type="EMBL" id="PQWO01000007">
    <property type="protein sequence ID" value="PZD73091.1"/>
    <property type="molecule type" value="Genomic_DNA"/>
</dbReference>
<comment type="caution">
    <text evidence="1">The sequence shown here is derived from an EMBL/GenBank/DDBJ whole genome shotgun (WGS) entry which is preliminary data.</text>
</comment>
<evidence type="ECO:0000313" key="2">
    <source>
        <dbReference type="Proteomes" id="UP000248857"/>
    </source>
</evidence>
<dbReference type="Proteomes" id="UP000248857">
    <property type="component" value="Unassembled WGS sequence"/>
</dbReference>
<keyword evidence="2" id="KW-1185">Reference proteome</keyword>
<dbReference type="InterPro" id="IPR002636">
    <property type="entry name" value="DUF29"/>
</dbReference>
<name>A0A2W1JWJ3_9CYAN</name>
<dbReference type="RefSeq" id="WP_110986530.1">
    <property type="nucleotide sequence ID" value="NZ_CAWNWM010000007.1"/>
</dbReference>
<dbReference type="OrthoDB" id="5769308at2"/>
<dbReference type="PANTHER" id="PTHR34235">
    <property type="entry name" value="SLR1203 PROTEIN-RELATED"/>
    <property type="match status" value="1"/>
</dbReference>
<accession>A0A2W1JWJ3</accession>
<sequence>MTGTQISTTAHQQIYETDFVEWVDRAAELLKQGNFSELDIEHLVEEVEDLGRSQRQALKSNLRILLIHLLKWQYQSDKRSSSWISTVNEHRDRIYDLLEDSPSLRNRLLEDFAKTYTQARKRAASETGLDISKFPAECLYAPEQVLDDEYWPEI</sequence>
<evidence type="ECO:0000313" key="1">
    <source>
        <dbReference type="EMBL" id="PZD73091.1"/>
    </source>
</evidence>